<evidence type="ECO:0000256" key="1">
    <source>
        <dbReference type="ARBA" id="ARBA00010617"/>
    </source>
</evidence>
<reference evidence="7" key="2">
    <citation type="journal article" date="2017" name="Nat. Plants">
        <title>The Aegilops tauschii genome reveals multiple impacts of transposons.</title>
        <authorList>
            <person name="Zhao G."/>
            <person name="Zou C."/>
            <person name="Li K."/>
            <person name="Wang K."/>
            <person name="Li T."/>
            <person name="Gao L."/>
            <person name="Zhang X."/>
            <person name="Wang H."/>
            <person name="Yang Z."/>
            <person name="Liu X."/>
            <person name="Jiang W."/>
            <person name="Mao L."/>
            <person name="Kong X."/>
            <person name="Jiao Y."/>
            <person name="Jia J."/>
        </authorList>
    </citation>
    <scope>NUCLEOTIDE SEQUENCE [LARGE SCALE GENOMIC DNA]</scope>
    <source>
        <strain evidence="7">cv. AL8/78</strain>
    </source>
</reference>
<comment type="similarity">
    <text evidence="1">Belongs to the cytochrome P450 family.</text>
</comment>
<dbReference type="GO" id="GO:0016705">
    <property type="term" value="F:oxidoreductase activity, acting on paired donors, with incorporation or reduction of molecular oxygen"/>
    <property type="evidence" value="ECO:0007669"/>
    <property type="project" value="InterPro"/>
</dbReference>
<dbReference type="AlphaFoldDB" id="A0A452XN92"/>
<evidence type="ECO:0000256" key="5">
    <source>
        <dbReference type="SAM" id="MobiDB-lite"/>
    </source>
</evidence>
<reference evidence="6" key="3">
    <citation type="journal article" date="2017" name="Nature">
        <title>Genome sequence of the progenitor of the wheat D genome Aegilops tauschii.</title>
        <authorList>
            <person name="Luo M.C."/>
            <person name="Gu Y.Q."/>
            <person name="Puiu D."/>
            <person name="Wang H."/>
            <person name="Twardziok S.O."/>
            <person name="Deal K.R."/>
            <person name="Huo N."/>
            <person name="Zhu T."/>
            <person name="Wang L."/>
            <person name="Wang Y."/>
            <person name="McGuire P.E."/>
            <person name="Liu S."/>
            <person name="Long H."/>
            <person name="Ramasamy R.K."/>
            <person name="Rodriguez J.C."/>
            <person name="Van S.L."/>
            <person name="Yuan L."/>
            <person name="Wang Z."/>
            <person name="Xia Z."/>
            <person name="Xiao L."/>
            <person name="Anderson O.D."/>
            <person name="Ouyang S."/>
            <person name="Liang Y."/>
            <person name="Zimin A.V."/>
            <person name="Pertea G."/>
            <person name="Qi P."/>
            <person name="Bennetzen J.L."/>
            <person name="Dai X."/>
            <person name="Dawson M.W."/>
            <person name="Muller H.G."/>
            <person name="Kugler K."/>
            <person name="Rivarola-Duarte L."/>
            <person name="Spannagl M."/>
            <person name="Mayer K.F.X."/>
            <person name="Lu F.H."/>
            <person name="Bevan M.W."/>
            <person name="Leroy P."/>
            <person name="Li P."/>
            <person name="You F.M."/>
            <person name="Sun Q."/>
            <person name="Liu Z."/>
            <person name="Lyons E."/>
            <person name="Wicker T."/>
            <person name="Salzberg S.L."/>
            <person name="Devos K.M."/>
            <person name="Dvorak J."/>
        </authorList>
    </citation>
    <scope>NUCLEOTIDE SEQUENCE [LARGE SCALE GENOMIC DNA]</scope>
    <source>
        <strain evidence="6">cv. AL8/78</strain>
    </source>
</reference>
<feature type="compositionally biased region" description="Basic and acidic residues" evidence="5">
    <location>
        <begin position="288"/>
        <end position="303"/>
    </location>
</feature>
<dbReference type="PANTHER" id="PTHR24304">
    <property type="entry name" value="CYTOCHROME P450 FAMILY 7"/>
    <property type="match status" value="1"/>
</dbReference>
<reference evidence="6" key="4">
    <citation type="submission" date="2019-03" db="UniProtKB">
        <authorList>
            <consortium name="EnsemblPlants"/>
        </authorList>
    </citation>
    <scope>IDENTIFICATION</scope>
</reference>
<evidence type="ECO:0000256" key="4">
    <source>
        <dbReference type="ARBA" id="ARBA00023004"/>
    </source>
</evidence>
<dbReference type="InterPro" id="IPR036396">
    <property type="entry name" value="Cyt_P450_sf"/>
</dbReference>
<dbReference type="GO" id="GO:0005506">
    <property type="term" value="F:iron ion binding"/>
    <property type="evidence" value="ECO:0007669"/>
    <property type="project" value="InterPro"/>
</dbReference>
<feature type="region of interest" description="Disordered" evidence="5">
    <location>
        <begin position="1"/>
        <end position="22"/>
    </location>
</feature>
<organism evidence="6 7">
    <name type="scientific">Aegilops tauschii subsp. strangulata</name>
    <name type="common">Goatgrass</name>
    <dbReference type="NCBI Taxonomy" id="200361"/>
    <lineage>
        <taxon>Eukaryota</taxon>
        <taxon>Viridiplantae</taxon>
        <taxon>Streptophyta</taxon>
        <taxon>Embryophyta</taxon>
        <taxon>Tracheophyta</taxon>
        <taxon>Spermatophyta</taxon>
        <taxon>Magnoliopsida</taxon>
        <taxon>Liliopsida</taxon>
        <taxon>Poales</taxon>
        <taxon>Poaceae</taxon>
        <taxon>BOP clade</taxon>
        <taxon>Pooideae</taxon>
        <taxon>Triticodae</taxon>
        <taxon>Triticeae</taxon>
        <taxon>Triticinae</taxon>
        <taxon>Aegilops</taxon>
    </lineage>
</organism>
<feature type="region of interest" description="Disordered" evidence="5">
    <location>
        <begin position="288"/>
        <end position="310"/>
    </location>
</feature>
<dbReference type="GO" id="GO:0004497">
    <property type="term" value="F:monooxygenase activity"/>
    <property type="evidence" value="ECO:0007669"/>
    <property type="project" value="InterPro"/>
</dbReference>
<evidence type="ECO:0008006" key="8">
    <source>
        <dbReference type="Google" id="ProtNLM"/>
    </source>
</evidence>
<evidence type="ECO:0000313" key="6">
    <source>
        <dbReference type="EnsemblPlants" id="AET1Gv20075400.1"/>
    </source>
</evidence>
<reference evidence="7" key="1">
    <citation type="journal article" date="2014" name="Science">
        <title>Ancient hybridizations among the ancestral genomes of bread wheat.</title>
        <authorList>
            <consortium name="International Wheat Genome Sequencing Consortium,"/>
            <person name="Marcussen T."/>
            <person name="Sandve S.R."/>
            <person name="Heier L."/>
            <person name="Spannagl M."/>
            <person name="Pfeifer M."/>
            <person name="Jakobsen K.S."/>
            <person name="Wulff B.B."/>
            <person name="Steuernagel B."/>
            <person name="Mayer K.F."/>
            <person name="Olsen O.A."/>
        </authorList>
    </citation>
    <scope>NUCLEOTIDE SEQUENCE [LARGE SCALE GENOMIC DNA]</scope>
    <source>
        <strain evidence="7">cv. AL8/78</strain>
    </source>
</reference>
<keyword evidence="3" id="KW-0479">Metal-binding</keyword>
<proteinExistence type="inferred from homology"/>
<dbReference type="Gramene" id="AET1Gv20075400.1">
    <property type="protein sequence ID" value="AET1Gv20075400.1"/>
    <property type="gene ID" value="AET1Gv20075400"/>
</dbReference>
<reference evidence="6" key="5">
    <citation type="journal article" date="2021" name="G3 (Bethesda)">
        <title>Aegilops tauschii genome assembly Aet v5.0 features greater sequence contiguity and improved annotation.</title>
        <authorList>
            <person name="Wang L."/>
            <person name="Zhu T."/>
            <person name="Rodriguez J.C."/>
            <person name="Deal K.R."/>
            <person name="Dubcovsky J."/>
            <person name="McGuire P.E."/>
            <person name="Lux T."/>
            <person name="Spannagl M."/>
            <person name="Mayer K.F.X."/>
            <person name="Baldrich P."/>
            <person name="Meyers B.C."/>
            <person name="Huo N."/>
            <person name="Gu Y.Q."/>
            <person name="Zhou H."/>
            <person name="Devos K.M."/>
            <person name="Bennetzen J.L."/>
            <person name="Unver T."/>
            <person name="Budak H."/>
            <person name="Gulick P.J."/>
            <person name="Galiba G."/>
            <person name="Kalapos B."/>
            <person name="Nelson D.R."/>
            <person name="Li P."/>
            <person name="You F.M."/>
            <person name="Luo M.C."/>
            <person name="Dvorak J."/>
        </authorList>
    </citation>
    <scope>NUCLEOTIDE SEQUENCE [LARGE SCALE GENOMIC DNA]</scope>
    <source>
        <strain evidence="6">cv. AL8/78</strain>
    </source>
</reference>
<dbReference type="Proteomes" id="UP000015105">
    <property type="component" value="Chromosome 1D"/>
</dbReference>
<dbReference type="SUPFAM" id="SSF48264">
    <property type="entry name" value="Cytochrome P450"/>
    <property type="match status" value="1"/>
</dbReference>
<dbReference type="PANTHER" id="PTHR24304:SF2">
    <property type="entry name" value="24-HYDROXYCHOLESTEROL 7-ALPHA-HYDROXYLASE"/>
    <property type="match status" value="1"/>
</dbReference>
<dbReference type="Pfam" id="PF00067">
    <property type="entry name" value="p450"/>
    <property type="match status" value="2"/>
</dbReference>
<keyword evidence="7" id="KW-1185">Reference proteome</keyword>
<dbReference type="InterPro" id="IPR001128">
    <property type="entry name" value="Cyt_P450"/>
</dbReference>
<dbReference type="Gene3D" id="1.10.630.10">
    <property type="entry name" value="Cytochrome P450"/>
    <property type="match status" value="2"/>
</dbReference>
<dbReference type="InterPro" id="IPR050529">
    <property type="entry name" value="CYP450_sterol_14alpha_dmase"/>
</dbReference>
<dbReference type="EnsemblPlants" id="AET1Gv20075400.1">
    <property type="protein sequence ID" value="AET1Gv20075400.1"/>
    <property type="gene ID" value="AET1Gv20075400"/>
</dbReference>
<protein>
    <recommendedName>
        <fullName evidence="8">Cytochrome P450</fullName>
    </recommendedName>
</protein>
<name>A0A452XN92_AEGTS</name>
<keyword evidence="4" id="KW-0408">Iron</keyword>
<accession>A0A452XN92</accession>
<keyword evidence="2" id="KW-0349">Heme</keyword>
<evidence type="ECO:0000256" key="2">
    <source>
        <dbReference type="ARBA" id="ARBA00022617"/>
    </source>
</evidence>
<sequence>EMARRRATFSLTTKQSPPPPPMATGAPLLGILLALHTKGPLQVIRDTHAEMGSVAFDVDFATRREQFRFFGDAMKPAKLRTYARLMVQEVEDFFAKWGPTGTVDLKQELEHLVTLVASRCLFGEEVRAKMLAEVATHLRELNDGMRLVTILFPHLQIPAHRRRDTARARLDEIFSGIVSSRKTSYPDGGPNDMLQCLIDSRYKDGRATTKTEHGDRVDYEVLQEMETLHRCIKEVLRLHPPAMMLLRHARRSFTVQTKDGDVYEVPEGRTVASPLVIHNRLPHVYRDPERYEPDRFGPIRGEDGAGGAFA</sequence>
<evidence type="ECO:0000313" key="7">
    <source>
        <dbReference type="Proteomes" id="UP000015105"/>
    </source>
</evidence>
<evidence type="ECO:0000256" key="3">
    <source>
        <dbReference type="ARBA" id="ARBA00022723"/>
    </source>
</evidence>
<dbReference type="GO" id="GO:0020037">
    <property type="term" value="F:heme binding"/>
    <property type="evidence" value="ECO:0007669"/>
    <property type="project" value="InterPro"/>
</dbReference>